<gene>
    <name evidence="1" type="ORF">FRUB_04059</name>
</gene>
<evidence type="ECO:0000313" key="2">
    <source>
        <dbReference type="Proteomes" id="UP000214646"/>
    </source>
</evidence>
<accession>A0A225DKL0</accession>
<dbReference type="EMBL" id="NIDE01000005">
    <property type="protein sequence ID" value="OWK41981.1"/>
    <property type="molecule type" value="Genomic_DNA"/>
</dbReference>
<organism evidence="1 2">
    <name type="scientific">Fimbriiglobus ruber</name>
    <dbReference type="NCBI Taxonomy" id="1908690"/>
    <lineage>
        <taxon>Bacteria</taxon>
        <taxon>Pseudomonadati</taxon>
        <taxon>Planctomycetota</taxon>
        <taxon>Planctomycetia</taxon>
        <taxon>Gemmatales</taxon>
        <taxon>Gemmataceae</taxon>
        <taxon>Fimbriiglobus</taxon>
    </lineage>
</organism>
<proteinExistence type="predicted"/>
<name>A0A225DKL0_9BACT</name>
<dbReference type="Proteomes" id="UP000214646">
    <property type="component" value="Unassembled WGS sequence"/>
</dbReference>
<dbReference type="AlphaFoldDB" id="A0A225DKL0"/>
<keyword evidence="2" id="KW-1185">Reference proteome</keyword>
<comment type="caution">
    <text evidence="1">The sequence shown here is derived from an EMBL/GenBank/DDBJ whole genome shotgun (WGS) entry which is preliminary data.</text>
</comment>
<sequence length="37" mass="4121">MLTPHESRLGLESVAALERMLDEKHVERIKEGGCAVD</sequence>
<reference evidence="2" key="1">
    <citation type="submission" date="2017-06" db="EMBL/GenBank/DDBJ databases">
        <title>Genome analysis of Fimbriiglobus ruber SP5, the first member of the order Planctomycetales with confirmed chitinolytic capability.</title>
        <authorList>
            <person name="Ravin N.V."/>
            <person name="Rakitin A.L."/>
            <person name="Ivanova A.A."/>
            <person name="Beletsky A.V."/>
            <person name="Kulichevskaya I.S."/>
            <person name="Mardanov A.V."/>
            <person name="Dedysh S.N."/>
        </authorList>
    </citation>
    <scope>NUCLEOTIDE SEQUENCE [LARGE SCALE GENOMIC DNA]</scope>
    <source>
        <strain evidence="2">SP5</strain>
    </source>
</reference>
<evidence type="ECO:0000313" key="1">
    <source>
        <dbReference type="EMBL" id="OWK41981.1"/>
    </source>
</evidence>
<protein>
    <submittedName>
        <fullName evidence="1">Uncharacterized protein</fullName>
    </submittedName>
</protein>